<dbReference type="AlphaFoldDB" id="A0A4C1W508"/>
<accession>A0A4C1W508</accession>
<keyword evidence="3" id="KW-1185">Reference proteome</keyword>
<feature type="compositionally biased region" description="Low complexity" evidence="1">
    <location>
        <begin position="36"/>
        <end position="47"/>
    </location>
</feature>
<organism evidence="2 3">
    <name type="scientific">Eumeta variegata</name>
    <name type="common">Bagworm moth</name>
    <name type="synonym">Eumeta japonica</name>
    <dbReference type="NCBI Taxonomy" id="151549"/>
    <lineage>
        <taxon>Eukaryota</taxon>
        <taxon>Metazoa</taxon>
        <taxon>Ecdysozoa</taxon>
        <taxon>Arthropoda</taxon>
        <taxon>Hexapoda</taxon>
        <taxon>Insecta</taxon>
        <taxon>Pterygota</taxon>
        <taxon>Neoptera</taxon>
        <taxon>Endopterygota</taxon>
        <taxon>Lepidoptera</taxon>
        <taxon>Glossata</taxon>
        <taxon>Ditrysia</taxon>
        <taxon>Tineoidea</taxon>
        <taxon>Psychidae</taxon>
        <taxon>Oiketicinae</taxon>
        <taxon>Eumeta</taxon>
    </lineage>
</organism>
<comment type="caution">
    <text evidence="2">The sequence shown here is derived from an EMBL/GenBank/DDBJ whole genome shotgun (WGS) entry which is preliminary data.</text>
</comment>
<reference evidence="2 3" key="1">
    <citation type="journal article" date="2019" name="Commun. Biol.">
        <title>The bagworm genome reveals a unique fibroin gene that provides high tensile strength.</title>
        <authorList>
            <person name="Kono N."/>
            <person name="Nakamura H."/>
            <person name="Ohtoshi R."/>
            <person name="Tomita M."/>
            <person name="Numata K."/>
            <person name="Arakawa K."/>
        </authorList>
    </citation>
    <scope>NUCLEOTIDE SEQUENCE [LARGE SCALE GENOMIC DNA]</scope>
</reference>
<evidence type="ECO:0000313" key="3">
    <source>
        <dbReference type="Proteomes" id="UP000299102"/>
    </source>
</evidence>
<feature type="region of interest" description="Disordered" evidence="1">
    <location>
        <begin position="1"/>
        <end position="47"/>
    </location>
</feature>
<feature type="compositionally biased region" description="Basic residues" evidence="1">
    <location>
        <begin position="1"/>
        <end position="11"/>
    </location>
</feature>
<dbReference type="Proteomes" id="UP000299102">
    <property type="component" value="Unassembled WGS sequence"/>
</dbReference>
<evidence type="ECO:0000256" key="1">
    <source>
        <dbReference type="SAM" id="MobiDB-lite"/>
    </source>
</evidence>
<proteinExistence type="predicted"/>
<dbReference type="EMBL" id="BGZK01000476">
    <property type="protein sequence ID" value="GBP46093.1"/>
    <property type="molecule type" value="Genomic_DNA"/>
</dbReference>
<gene>
    <name evidence="2" type="ORF">EVAR_41446_1</name>
</gene>
<sequence length="70" mass="7871">MPTKQRLHMIRPKATPKLSENFGGSLASPSPHTPLHHPLSPHQPKPLYQIFHSDSRDRQCTNDYSEVASA</sequence>
<evidence type="ECO:0000313" key="2">
    <source>
        <dbReference type="EMBL" id="GBP46093.1"/>
    </source>
</evidence>
<protein>
    <submittedName>
        <fullName evidence="2">Uncharacterized protein</fullName>
    </submittedName>
</protein>
<name>A0A4C1W508_EUMVA</name>